<dbReference type="OrthoDB" id="5983381at2759"/>
<name>A0A397J7Y6_9GLOM</name>
<dbReference type="Pfam" id="PF05270">
    <property type="entry name" value="AbfB"/>
    <property type="match status" value="1"/>
</dbReference>
<dbReference type="GO" id="GO:0046373">
    <property type="term" value="P:L-arabinose metabolic process"/>
    <property type="evidence" value="ECO:0007669"/>
    <property type="project" value="InterPro"/>
</dbReference>
<evidence type="ECO:0000256" key="2">
    <source>
        <dbReference type="ARBA" id="ARBA00012670"/>
    </source>
</evidence>
<gene>
    <name evidence="4" type="ORF">Glove_103g233</name>
</gene>
<proteinExistence type="predicted"/>
<evidence type="ECO:0000256" key="1">
    <source>
        <dbReference type="ARBA" id="ARBA00001462"/>
    </source>
</evidence>
<sequence length="162" mass="18248">MKTTQTPAAGQVGTFESSNLPGYYIDFVKGAAYVNEILNSTPVGDFIFKIIPGLDGGNTITFESVTYPGHYLVHDNYRISLEAPNNVPLIFNQSGSFKVSENKDNKGTGYRFESSNYSGYFIRHRNNQQLTELWLDDKDHGSDLIQDSTFDYHLCFNYDMSA</sequence>
<feature type="domain" description="Alpha-L-arabinofuranosidase B arabinose-binding" evidence="3">
    <location>
        <begin position="15"/>
        <end position="150"/>
    </location>
</feature>
<dbReference type="EMBL" id="PQFF01000096">
    <property type="protein sequence ID" value="RHZ82868.1"/>
    <property type="molecule type" value="Genomic_DNA"/>
</dbReference>
<accession>A0A397J7Y6</accession>
<dbReference type="Gene3D" id="2.80.10.50">
    <property type="match status" value="1"/>
</dbReference>
<comment type="caution">
    <text evidence="4">The sequence shown here is derived from an EMBL/GenBank/DDBJ whole genome shotgun (WGS) entry which is preliminary data.</text>
</comment>
<organism evidence="4 5">
    <name type="scientific">Diversispora epigaea</name>
    <dbReference type="NCBI Taxonomy" id="1348612"/>
    <lineage>
        <taxon>Eukaryota</taxon>
        <taxon>Fungi</taxon>
        <taxon>Fungi incertae sedis</taxon>
        <taxon>Mucoromycota</taxon>
        <taxon>Glomeromycotina</taxon>
        <taxon>Glomeromycetes</taxon>
        <taxon>Diversisporales</taxon>
        <taxon>Diversisporaceae</taxon>
        <taxon>Diversispora</taxon>
    </lineage>
</organism>
<dbReference type="InterPro" id="IPR007934">
    <property type="entry name" value="AbfB_ABD"/>
</dbReference>
<comment type="catalytic activity">
    <reaction evidence="1">
        <text>Hydrolysis of terminal non-reducing alpha-L-arabinofuranoside residues in alpha-L-arabinosides.</text>
        <dbReference type="EC" id="3.2.1.55"/>
    </reaction>
</comment>
<reference evidence="4 5" key="1">
    <citation type="submission" date="2018-08" db="EMBL/GenBank/DDBJ databases">
        <title>Genome and evolution of the arbuscular mycorrhizal fungus Diversispora epigaea (formerly Glomus versiforme) and its bacterial endosymbionts.</title>
        <authorList>
            <person name="Sun X."/>
            <person name="Fei Z."/>
            <person name="Harrison M."/>
        </authorList>
    </citation>
    <scope>NUCLEOTIDE SEQUENCE [LARGE SCALE GENOMIC DNA]</scope>
    <source>
        <strain evidence="4 5">IT104</strain>
    </source>
</reference>
<evidence type="ECO:0000259" key="3">
    <source>
        <dbReference type="Pfam" id="PF05270"/>
    </source>
</evidence>
<dbReference type="SUPFAM" id="SSF110221">
    <property type="entry name" value="AbfB domain"/>
    <property type="match status" value="1"/>
</dbReference>
<dbReference type="CDD" id="cd23399">
    <property type="entry name" value="beta-trefoil_ABD_ABFB"/>
    <property type="match status" value="1"/>
</dbReference>
<keyword evidence="5" id="KW-1185">Reference proteome</keyword>
<protein>
    <recommendedName>
        <fullName evidence="2">non-reducing end alpha-L-arabinofuranosidase</fullName>
        <ecNumber evidence="2">3.2.1.55</ecNumber>
    </recommendedName>
</protein>
<dbReference type="EC" id="3.2.1.55" evidence="2"/>
<evidence type="ECO:0000313" key="4">
    <source>
        <dbReference type="EMBL" id="RHZ82868.1"/>
    </source>
</evidence>
<dbReference type="InterPro" id="IPR036195">
    <property type="entry name" value="AbfB_ABD_sf"/>
</dbReference>
<dbReference type="Proteomes" id="UP000266861">
    <property type="component" value="Unassembled WGS sequence"/>
</dbReference>
<dbReference type="AlphaFoldDB" id="A0A397J7Y6"/>
<dbReference type="GO" id="GO:0046556">
    <property type="term" value="F:alpha-L-arabinofuranosidase activity"/>
    <property type="evidence" value="ECO:0007669"/>
    <property type="project" value="UniProtKB-EC"/>
</dbReference>
<evidence type="ECO:0000313" key="5">
    <source>
        <dbReference type="Proteomes" id="UP000266861"/>
    </source>
</evidence>